<dbReference type="GO" id="GO:0005829">
    <property type="term" value="C:cytosol"/>
    <property type="evidence" value="ECO:0007669"/>
    <property type="project" value="TreeGrafter"/>
</dbReference>
<dbReference type="PANTHER" id="PTHR43691:SF11">
    <property type="entry name" value="FI09636P-RELATED"/>
    <property type="match status" value="1"/>
</dbReference>
<evidence type="ECO:0000313" key="2">
    <source>
        <dbReference type="Proteomes" id="UP000286415"/>
    </source>
</evidence>
<evidence type="ECO:0000313" key="1">
    <source>
        <dbReference type="EMBL" id="KAG5446755.1"/>
    </source>
</evidence>
<gene>
    <name evidence="1" type="ORF">CSKR_106866</name>
</gene>
<dbReference type="GO" id="GO:0004850">
    <property type="term" value="F:uridine phosphorylase activity"/>
    <property type="evidence" value="ECO:0007669"/>
    <property type="project" value="InterPro"/>
</dbReference>
<dbReference type="PANTHER" id="PTHR43691">
    <property type="entry name" value="URIDINE PHOSPHORYLASE"/>
    <property type="match status" value="1"/>
</dbReference>
<dbReference type="GO" id="GO:0006218">
    <property type="term" value="P:uridine catabolic process"/>
    <property type="evidence" value="ECO:0007669"/>
    <property type="project" value="TreeGrafter"/>
</dbReference>
<dbReference type="STRING" id="79923.G7YA24"/>
<reference evidence="1 2" key="1">
    <citation type="journal article" date="2018" name="Biotechnol. Adv.">
        <title>Improved genomic resources and new bioinformatic workflow for the carcinogenic parasite Clonorchis sinensis: Biotechnological implications.</title>
        <authorList>
            <person name="Wang D."/>
            <person name="Korhonen P.K."/>
            <person name="Gasser R.B."/>
            <person name="Young N.D."/>
        </authorList>
    </citation>
    <scope>NUCLEOTIDE SEQUENCE [LARGE SCALE GENOMIC DNA]</scope>
    <source>
        <tissue evidence="1">Body</tissue>
    </source>
</reference>
<sequence>MNSLPLCQTSPRCSNSNLQHLDEDLLYHLGLSTKSVNFRKEFGDVKFVCVAGSAYRIKTFAQMLAKEAGLSTDLPNLAANGGRFVLYKVGAVLAADHGMGAPSISILLHEMFKLLHYAHCTDVTFIRLGTSGGIGVEPGTLVITTEALDTAFESVYSLRILGKTVERPAPLDPNLADELYELAQTLPDNMPVVKGKTVCANDFYEEQARLDGAFCHFTESEKMAYLNQAYSMGVRNFEMECTCFAAQCYMAGVRAAIVCVTLVNRLESDQVRLNPKTYARIQQLPGQLVSALLRKYNALWV</sequence>
<accession>A0A8T1MD51</accession>
<comment type="caution">
    <text evidence="1">The sequence shown here is derived from an EMBL/GenBank/DDBJ whole genome shotgun (WGS) entry which is preliminary data.</text>
</comment>
<dbReference type="GO" id="GO:0009166">
    <property type="term" value="P:nucleotide catabolic process"/>
    <property type="evidence" value="ECO:0007669"/>
    <property type="project" value="InterPro"/>
</dbReference>
<dbReference type="Proteomes" id="UP000286415">
    <property type="component" value="Unassembled WGS sequence"/>
</dbReference>
<protein>
    <submittedName>
        <fullName evidence="1">Uridine phosphorylase 2</fullName>
    </submittedName>
</protein>
<dbReference type="OrthoDB" id="204058at2759"/>
<dbReference type="NCBIfam" id="TIGR01719">
    <property type="entry name" value="euk_UDPppase"/>
    <property type="match status" value="1"/>
</dbReference>
<dbReference type="InterPro" id="IPR035994">
    <property type="entry name" value="Nucleoside_phosphorylase_sf"/>
</dbReference>
<organism evidence="1 2">
    <name type="scientific">Clonorchis sinensis</name>
    <name type="common">Chinese liver fluke</name>
    <dbReference type="NCBI Taxonomy" id="79923"/>
    <lineage>
        <taxon>Eukaryota</taxon>
        <taxon>Metazoa</taxon>
        <taxon>Spiralia</taxon>
        <taxon>Lophotrochozoa</taxon>
        <taxon>Platyhelminthes</taxon>
        <taxon>Trematoda</taxon>
        <taxon>Digenea</taxon>
        <taxon>Opisthorchiida</taxon>
        <taxon>Opisthorchiata</taxon>
        <taxon>Opisthorchiidae</taxon>
        <taxon>Clonorchis</taxon>
    </lineage>
</organism>
<reference evidence="1 2" key="2">
    <citation type="journal article" date="2021" name="Genomics">
        <title>High-quality reference genome for Clonorchis sinensis.</title>
        <authorList>
            <person name="Young N.D."/>
            <person name="Stroehlein A.J."/>
            <person name="Kinkar L."/>
            <person name="Wang T."/>
            <person name="Sohn W.M."/>
            <person name="Chang B.C.H."/>
            <person name="Kaur P."/>
            <person name="Weisz D."/>
            <person name="Dudchenko O."/>
            <person name="Aiden E.L."/>
            <person name="Korhonen P.K."/>
            <person name="Gasser R.B."/>
        </authorList>
    </citation>
    <scope>NUCLEOTIDE SEQUENCE [LARGE SCALE GENOMIC DNA]</scope>
    <source>
        <strain evidence="1">Cs-k2</strain>
    </source>
</reference>
<dbReference type="CDD" id="cd17763">
    <property type="entry name" value="UP_hUPP-like"/>
    <property type="match status" value="1"/>
</dbReference>
<proteinExistence type="predicted"/>
<dbReference type="EMBL" id="NIRI02000056">
    <property type="protein sequence ID" value="KAG5446755.1"/>
    <property type="molecule type" value="Genomic_DNA"/>
</dbReference>
<keyword evidence="2" id="KW-1185">Reference proteome</keyword>
<dbReference type="Pfam" id="PF01048">
    <property type="entry name" value="PNP_UDP_1"/>
    <property type="match status" value="1"/>
</dbReference>
<name>A0A8T1MD51_CLOSI</name>
<dbReference type="InterPro" id="IPR000845">
    <property type="entry name" value="Nucleoside_phosphorylase_d"/>
</dbReference>
<dbReference type="Gene3D" id="3.40.50.1580">
    <property type="entry name" value="Nucleoside phosphorylase domain"/>
    <property type="match status" value="1"/>
</dbReference>
<dbReference type="InterPro" id="IPR010059">
    <property type="entry name" value="Uridine_phosphorylase_euk"/>
</dbReference>
<dbReference type="SUPFAM" id="SSF53167">
    <property type="entry name" value="Purine and uridine phosphorylases"/>
    <property type="match status" value="1"/>
</dbReference>